<dbReference type="Gene3D" id="4.10.60.10">
    <property type="entry name" value="Zinc finger, CCHC-type"/>
    <property type="match status" value="1"/>
</dbReference>
<gene>
    <name evidence="5" type="ORF">PACLA_8A077738</name>
</gene>
<keyword evidence="1" id="KW-0808">Transferase</keyword>
<evidence type="ECO:0000256" key="2">
    <source>
        <dbReference type="ARBA" id="ARBA00022695"/>
    </source>
</evidence>
<keyword evidence="4" id="KW-0255">Endonuclease</keyword>
<accession>A0A6S7FL98</accession>
<dbReference type="EMBL" id="CACRXK020000055">
    <property type="protein sequence ID" value="CAB3977573.1"/>
    <property type="molecule type" value="Genomic_DNA"/>
</dbReference>
<organism evidence="5 6">
    <name type="scientific">Paramuricea clavata</name>
    <name type="common">Red gorgonian</name>
    <name type="synonym">Violescent sea-whip</name>
    <dbReference type="NCBI Taxonomy" id="317549"/>
    <lineage>
        <taxon>Eukaryota</taxon>
        <taxon>Metazoa</taxon>
        <taxon>Cnidaria</taxon>
        <taxon>Anthozoa</taxon>
        <taxon>Octocorallia</taxon>
        <taxon>Malacalcyonacea</taxon>
        <taxon>Plexauridae</taxon>
        <taxon>Paramuricea</taxon>
    </lineage>
</organism>
<dbReference type="GO" id="GO:0004190">
    <property type="term" value="F:aspartic-type endopeptidase activity"/>
    <property type="evidence" value="ECO:0007669"/>
    <property type="project" value="InterPro"/>
</dbReference>
<evidence type="ECO:0000313" key="6">
    <source>
        <dbReference type="Proteomes" id="UP001152795"/>
    </source>
</evidence>
<dbReference type="Pfam" id="PF00098">
    <property type="entry name" value="zf-CCHC"/>
    <property type="match status" value="1"/>
</dbReference>
<reference evidence="5" key="1">
    <citation type="submission" date="2020-04" db="EMBL/GenBank/DDBJ databases">
        <authorList>
            <person name="Alioto T."/>
            <person name="Alioto T."/>
            <person name="Gomez Garrido J."/>
        </authorList>
    </citation>
    <scope>NUCLEOTIDE SEQUENCE</scope>
    <source>
        <strain evidence="5">A484AB</strain>
    </source>
</reference>
<dbReference type="PANTHER" id="PTHR37984:SF5">
    <property type="entry name" value="PROTEIN NYNRIN-LIKE"/>
    <property type="match status" value="1"/>
</dbReference>
<comment type="caution">
    <text evidence="5">The sequence shown here is derived from an EMBL/GenBank/DDBJ whole genome shotgun (WGS) entry which is preliminary data.</text>
</comment>
<dbReference type="Gene3D" id="2.40.70.10">
    <property type="entry name" value="Acid Proteases"/>
    <property type="match status" value="1"/>
</dbReference>
<keyword evidence="6" id="KW-1185">Reference proteome</keyword>
<dbReference type="InterPro" id="IPR001969">
    <property type="entry name" value="Aspartic_peptidase_AS"/>
</dbReference>
<dbReference type="SUPFAM" id="SSF50630">
    <property type="entry name" value="Acid proteases"/>
    <property type="match status" value="1"/>
</dbReference>
<dbReference type="GO" id="GO:0003676">
    <property type="term" value="F:nucleic acid binding"/>
    <property type="evidence" value="ECO:0007669"/>
    <property type="project" value="InterPro"/>
</dbReference>
<dbReference type="CDD" id="cd00303">
    <property type="entry name" value="retropepsin_like"/>
    <property type="match status" value="1"/>
</dbReference>
<dbReference type="Proteomes" id="UP001152795">
    <property type="component" value="Unassembled WGS sequence"/>
</dbReference>
<keyword evidence="4" id="KW-0378">Hydrolase</keyword>
<protein>
    <submittedName>
        <fullName evidence="5">Uncharacterized protein</fullName>
    </submittedName>
</protein>
<dbReference type="InterPro" id="IPR050951">
    <property type="entry name" value="Retrovirus_Pol_polyprotein"/>
</dbReference>
<evidence type="ECO:0000313" key="5">
    <source>
        <dbReference type="EMBL" id="CAB3977573.1"/>
    </source>
</evidence>
<dbReference type="GO" id="GO:0008270">
    <property type="term" value="F:zinc ion binding"/>
    <property type="evidence" value="ECO:0007669"/>
    <property type="project" value="InterPro"/>
</dbReference>
<dbReference type="GO" id="GO:0006508">
    <property type="term" value="P:proteolysis"/>
    <property type="evidence" value="ECO:0007669"/>
    <property type="project" value="InterPro"/>
</dbReference>
<evidence type="ECO:0000256" key="4">
    <source>
        <dbReference type="ARBA" id="ARBA00022759"/>
    </source>
</evidence>
<keyword evidence="2" id="KW-0548">Nucleotidyltransferase</keyword>
<dbReference type="AlphaFoldDB" id="A0A6S7FL98"/>
<name>A0A6S7FL98_PARCT</name>
<dbReference type="PROSITE" id="PS50158">
    <property type="entry name" value="ZF_CCHC"/>
    <property type="match status" value="1"/>
</dbReference>
<proteinExistence type="predicted"/>
<keyword evidence="3" id="KW-0540">Nuclease</keyword>
<sequence length="362" mass="40629">MAVEPEQAEAPNVETNKLSLSLFRRPDKFKIGEDFDFFIKKCNLYFEAVDLEDVKKRRFALLFNLSEDAFRLAEPVEFGEGKNAYKDWIGKLKSLFERNQTATEKRYNFHRREQEPGVSVDSYAVSLREAGARCGFHGDEYSSRLVDQFILGLRDKATQNKLLQEPTNSFDDALLIARRFEAANATMKTLAREATEQLSRTTIGSVNSLNAAKNVIRPGHLAKSCPLANQQPVNTKLQGYDKNWQMDRHVTICYRCGNSGHIAKFCDAKLEGASKKKTLMVETTINGKNKLCIVDTGASISLVSKDQWQPLKLDDTPLFPSDIVAEAANNSPIGILGKTTLNVQFDENNKSSHNFYVANDGV</sequence>
<evidence type="ECO:0000256" key="3">
    <source>
        <dbReference type="ARBA" id="ARBA00022722"/>
    </source>
</evidence>
<dbReference type="OrthoDB" id="6241372at2759"/>
<dbReference type="PANTHER" id="PTHR37984">
    <property type="entry name" value="PROTEIN CBG26694"/>
    <property type="match status" value="1"/>
</dbReference>
<dbReference type="InterPro" id="IPR021109">
    <property type="entry name" value="Peptidase_aspartic_dom_sf"/>
</dbReference>
<dbReference type="GO" id="GO:0004519">
    <property type="term" value="F:endonuclease activity"/>
    <property type="evidence" value="ECO:0007669"/>
    <property type="project" value="UniProtKB-KW"/>
</dbReference>
<dbReference type="InterPro" id="IPR001878">
    <property type="entry name" value="Znf_CCHC"/>
</dbReference>
<dbReference type="PROSITE" id="PS00141">
    <property type="entry name" value="ASP_PROTEASE"/>
    <property type="match status" value="1"/>
</dbReference>
<dbReference type="GO" id="GO:0016779">
    <property type="term" value="F:nucleotidyltransferase activity"/>
    <property type="evidence" value="ECO:0007669"/>
    <property type="project" value="UniProtKB-KW"/>
</dbReference>
<evidence type="ECO:0000256" key="1">
    <source>
        <dbReference type="ARBA" id="ARBA00022679"/>
    </source>
</evidence>